<gene>
    <name evidence="2" type="ORF">G3I74_13810</name>
</gene>
<dbReference type="RefSeq" id="WP_164212199.1">
    <property type="nucleotide sequence ID" value="NZ_JAAGSC010000044.1"/>
</dbReference>
<accession>A0A845V266</accession>
<dbReference type="InterPro" id="IPR036280">
    <property type="entry name" value="Multihaem_cyt_sf"/>
</dbReference>
<reference evidence="2 3" key="1">
    <citation type="submission" date="2020-02" db="EMBL/GenBank/DDBJ databases">
        <authorList>
            <person name="Zhang X.-Y."/>
        </authorList>
    </citation>
    <scope>NUCLEOTIDE SEQUENCE [LARGE SCALE GENOMIC DNA]</scope>
    <source>
        <strain evidence="2 3">C33</strain>
    </source>
</reference>
<keyword evidence="3" id="KW-1185">Reference proteome</keyword>
<feature type="signal peptide" evidence="1">
    <location>
        <begin position="1"/>
        <end position="22"/>
    </location>
</feature>
<dbReference type="AlphaFoldDB" id="A0A845V266"/>
<name>A0A845V266_9GAMM</name>
<dbReference type="Proteomes" id="UP000484885">
    <property type="component" value="Unassembled WGS sequence"/>
</dbReference>
<keyword evidence="1" id="KW-0732">Signal</keyword>
<protein>
    <recommendedName>
        <fullName evidence="4">Tetrahaem cytochrome domain-containing protein</fullName>
    </recommendedName>
</protein>
<proteinExistence type="predicted"/>
<evidence type="ECO:0000313" key="3">
    <source>
        <dbReference type="Proteomes" id="UP000484885"/>
    </source>
</evidence>
<evidence type="ECO:0000313" key="2">
    <source>
        <dbReference type="EMBL" id="NDY96804.1"/>
    </source>
</evidence>
<dbReference type="SUPFAM" id="SSF48695">
    <property type="entry name" value="Multiheme cytochromes"/>
    <property type="match status" value="1"/>
</dbReference>
<organism evidence="2 3">
    <name type="scientific">Wenzhouxiangella limi</name>
    <dbReference type="NCBI Taxonomy" id="2707351"/>
    <lineage>
        <taxon>Bacteria</taxon>
        <taxon>Pseudomonadati</taxon>
        <taxon>Pseudomonadota</taxon>
        <taxon>Gammaproteobacteria</taxon>
        <taxon>Chromatiales</taxon>
        <taxon>Wenzhouxiangellaceae</taxon>
        <taxon>Wenzhouxiangella</taxon>
    </lineage>
</organism>
<comment type="caution">
    <text evidence="2">The sequence shown here is derived from an EMBL/GenBank/DDBJ whole genome shotgun (WGS) entry which is preliminary data.</text>
</comment>
<dbReference type="EMBL" id="JAAGSC010000044">
    <property type="protein sequence ID" value="NDY96804.1"/>
    <property type="molecule type" value="Genomic_DNA"/>
</dbReference>
<feature type="chain" id="PRO_5032847404" description="Tetrahaem cytochrome domain-containing protein" evidence="1">
    <location>
        <begin position="23"/>
        <end position="103"/>
    </location>
</feature>
<sequence length="103" mass="11348">MKRLSLVLLILLLTALAAPALADNDQCLMCHQAMEETPVQAHQNCMVCHQDGAEEHLSNPRAKPEPVSDETCAMCHQPNDDFKAISAHTMGMECANCHLIHDE</sequence>
<evidence type="ECO:0008006" key="4">
    <source>
        <dbReference type="Google" id="ProtNLM"/>
    </source>
</evidence>
<evidence type="ECO:0000256" key="1">
    <source>
        <dbReference type="SAM" id="SignalP"/>
    </source>
</evidence>